<dbReference type="AlphaFoldDB" id="A0A8J3N391"/>
<proteinExistence type="predicted"/>
<name>A0A8J3N391_9CHLR</name>
<dbReference type="InterPro" id="IPR012349">
    <property type="entry name" value="Split_barrel_FMN-bd"/>
</dbReference>
<reference evidence="1" key="1">
    <citation type="submission" date="2020-10" db="EMBL/GenBank/DDBJ databases">
        <title>Taxonomic study of unclassified bacteria belonging to the class Ktedonobacteria.</title>
        <authorList>
            <person name="Yabe S."/>
            <person name="Wang C.M."/>
            <person name="Zheng Y."/>
            <person name="Sakai Y."/>
            <person name="Cavaletti L."/>
            <person name="Monciardini P."/>
            <person name="Donadio S."/>
        </authorList>
    </citation>
    <scope>NUCLEOTIDE SEQUENCE</scope>
    <source>
        <strain evidence="1">ID150040</strain>
    </source>
</reference>
<evidence type="ECO:0008006" key="3">
    <source>
        <dbReference type="Google" id="ProtNLM"/>
    </source>
</evidence>
<organism evidence="1 2">
    <name type="scientific">Reticulibacter mediterranei</name>
    <dbReference type="NCBI Taxonomy" id="2778369"/>
    <lineage>
        <taxon>Bacteria</taxon>
        <taxon>Bacillati</taxon>
        <taxon>Chloroflexota</taxon>
        <taxon>Ktedonobacteria</taxon>
        <taxon>Ktedonobacterales</taxon>
        <taxon>Reticulibacteraceae</taxon>
        <taxon>Reticulibacter</taxon>
    </lineage>
</organism>
<protein>
    <recommendedName>
        <fullName evidence="3">Nitroreductase family deazaflavin-dependent oxidoreductase</fullName>
    </recommendedName>
</protein>
<dbReference type="EMBL" id="BNJK01000001">
    <property type="protein sequence ID" value="GHO96802.1"/>
    <property type="molecule type" value="Genomic_DNA"/>
</dbReference>
<gene>
    <name evidence="1" type="ORF">KSF_068500</name>
</gene>
<evidence type="ECO:0000313" key="1">
    <source>
        <dbReference type="EMBL" id="GHO96802.1"/>
    </source>
</evidence>
<keyword evidence="2" id="KW-1185">Reference proteome</keyword>
<accession>A0A8J3N391</accession>
<evidence type="ECO:0000313" key="2">
    <source>
        <dbReference type="Proteomes" id="UP000597444"/>
    </source>
</evidence>
<dbReference type="Gene3D" id="2.30.110.10">
    <property type="entry name" value="Electron Transport, Fmn-binding Protein, Chain A"/>
    <property type="match status" value="1"/>
</dbReference>
<dbReference type="RefSeq" id="WP_220207400.1">
    <property type="nucleotide sequence ID" value="NZ_BNJK01000001.1"/>
</dbReference>
<comment type="caution">
    <text evidence="1">The sequence shown here is derived from an EMBL/GenBank/DDBJ whole genome shotgun (WGS) entry which is preliminary data.</text>
</comment>
<sequence>MENIQGKKEVESRSRRQLNRRSNALFLKIAGGPLRAYSLLKHVGRKSGREYALPLSAYPLGDGFVIALLYGNANTVDWCLNVMATGTCTLKTQGKEYVLERPEIIPASQALAAYPPLLRFILTSRGINEFLWVHQQAEQKDTLL</sequence>
<dbReference type="Proteomes" id="UP000597444">
    <property type="component" value="Unassembled WGS sequence"/>
</dbReference>